<dbReference type="SMR" id="A0A078J9K1"/>
<dbReference type="AlphaFoldDB" id="A0A078J9K1"/>
<reference evidence="2 3" key="1">
    <citation type="journal article" date="2014" name="Science">
        <title>Plant genetics. Early allopolyploid evolution in the post-Neolithic Brassica napus oilseed genome.</title>
        <authorList>
            <person name="Chalhoub B."/>
            <person name="Denoeud F."/>
            <person name="Liu S."/>
            <person name="Parkin I.A."/>
            <person name="Tang H."/>
            <person name="Wang X."/>
            <person name="Chiquet J."/>
            <person name="Belcram H."/>
            <person name="Tong C."/>
            <person name="Samans B."/>
            <person name="Correa M."/>
            <person name="Da Silva C."/>
            <person name="Just J."/>
            <person name="Falentin C."/>
            <person name="Koh C.S."/>
            <person name="Le Clainche I."/>
            <person name="Bernard M."/>
            <person name="Bento P."/>
            <person name="Noel B."/>
            <person name="Labadie K."/>
            <person name="Alberti A."/>
            <person name="Charles M."/>
            <person name="Arnaud D."/>
            <person name="Guo H."/>
            <person name="Daviaud C."/>
            <person name="Alamery S."/>
            <person name="Jabbari K."/>
            <person name="Zhao M."/>
            <person name="Edger P.P."/>
            <person name="Chelaifa H."/>
            <person name="Tack D."/>
            <person name="Lassalle G."/>
            <person name="Mestiri I."/>
            <person name="Schnel N."/>
            <person name="Le Paslier M.C."/>
            <person name="Fan G."/>
            <person name="Renault V."/>
            <person name="Bayer P.E."/>
            <person name="Golicz A.A."/>
            <person name="Manoli S."/>
            <person name="Lee T.H."/>
            <person name="Thi V.H."/>
            <person name="Chalabi S."/>
            <person name="Hu Q."/>
            <person name="Fan C."/>
            <person name="Tollenaere R."/>
            <person name="Lu Y."/>
            <person name="Battail C."/>
            <person name="Shen J."/>
            <person name="Sidebottom C.H."/>
            <person name="Wang X."/>
            <person name="Canaguier A."/>
            <person name="Chauveau A."/>
            <person name="Berard A."/>
            <person name="Deniot G."/>
            <person name="Guan M."/>
            <person name="Liu Z."/>
            <person name="Sun F."/>
            <person name="Lim Y.P."/>
            <person name="Lyons E."/>
            <person name="Town C.D."/>
            <person name="Bancroft I."/>
            <person name="Wang X."/>
            <person name="Meng J."/>
            <person name="Ma J."/>
            <person name="Pires J.C."/>
            <person name="King G.J."/>
            <person name="Brunel D."/>
            <person name="Delourme R."/>
            <person name="Renard M."/>
            <person name="Aury J.M."/>
            <person name="Adams K.L."/>
            <person name="Batley J."/>
            <person name="Snowdon R.J."/>
            <person name="Tost J."/>
            <person name="Edwards D."/>
            <person name="Zhou Y."/>
            <person name="Hua W."/>
            <person name="Sharpe A.G."/>
            <person name="Paterson A.H."/>
            <person name="Guan C."/>
            <person name="Wincker P."/>
        </authorList>
    </citation>
    <scope>NUCLEOTIDE SEQUENCE [LARGE SCALE GENOMIC DNA]</scope>
    <source>
        <strain evidence="3">cv. Darmor-bzh</strain>
    </source>
</reference>
<protein>
    <submittedName>
        <fullName evidence="1">(rape) hypothetical protein</fullName>
    </submittedName>
    <submittedName>
        <fullName evidence="2">BnaCnng39510D protein</fullName>
    </submittedName>
</protein>
<reference evidence="1" key="3">
    <citation type="submission" date="2021-01" db="EMBL/GenBank/DDBJ databases">
        <authorList>
            <consortium name="Genoscope - CEA"/>
            <person name="William W."/>
        </authorList>
    </citation>
    <scope>NUCLEOTIDE SEQUENCE</scope>
</reference>
<dbReference type="Proteomes" id="UP001295469">
    <property type="component" value="Chromosome C04"/>
</dbReference>
<dbReference type="EMBL" id="HG994368">
    <property type="protein sequence ID" value="CAF1865766.1"/>
    <property type="molecule type" value="Genomic_DNA"/>
</dbReference>
<gene>
    <name evidence="2" type="primary">BnaCnng39510D</name>
    <name evidence="1" type="ORF">DARMORV10_C04P61480.1</name>
    <name evidence="2" type="ORF">GSBRNA2T00036047001</name>
</gene>
<evidence type="ECO:0000313" key="3">
    <source>
        <dbReference type="Proteomes" id="UP000028999"/>
    </source>
</evidence>
<evidence type="ECO:0000313" key="2">
    <source>
        <dbReference type="EMBL" id="CDY62189.1"/>
    </source>
</evidence>
<reference evidence="2" key="2">
    <citation type="submission" date="2014-06" db="EMBL/GenBank/DDBJ databases">
        <authorList>
            <person name="Genoscope - CEA"/>
        </authorList>
    </citation>
    <scope>NUCLEOTIDE SEQUENCE</scope>
</reference>
<accession>A0A078J9K1</accession>
<proteinExistence type="predicted"/>
<dbReference type="PaxDb" id="3708-A0A078J9K1"/>
<sequence>MPQLRIPTSAATGLYGKQGLSTCHCLHTHKYKVVSLPHQECEEHEGSHEQLKNLREILNGCL</sequence>
<evidence type="ECO:0000313" key="1">
    <source>
        <dbReference type="EMBL" id="CAF1865766.1"/>
    </source>
</evidence>
<dbReference type="EMBL" id="LK034111">
    <property type="protein sequence ID" value="CDY62189.1"/>
    <property type="molecule type" value="Genomic_DNA"/>
</dbReference>
<organism evidence="2 3">
    <name type="scientific">Brassica napus</name>
    <name type="common">Rape</name>
    <dbReference type="NCBI Taxonomy" id="3708"/>
    <lineage>
        <taxon>Eukaryota</taxon>
        <taxon>Viridiplantae</taxon>
        <taxon>Streptophyta</taxon>
        <taxon>Embryophyta</taxon>
        <taxon>Tracheophyta</taxon>
        <taxon>Spermatophyta</taxon>
        <taxon>Magnoliopsida</taxon>
        <taxon>eudicotyledons</taxon>
        <taxon>Gunneridae</taxon>
        <taxon>Pentapetalae</taxon>
        <taxon>rosids</taxon>
        <taxon>malvids</taxon>
        <taxon>Brassicales</taxon>
        <taxon>Brassicaceae</taxon>
        <taxon>Brassiceae</taxon>
        <taxon>Brassica</taxon>
    </lineage>
</organism>
<name>A0A078J9K1_BRANA</name>
<dbReference type="Gramene" id="CDY62189">
    <property type="protein sequence ID" value="CDY62189"/>
    <property type="gene ID" value="GSBRNA2T00036047001"/>
</dbReference>
<keyword evidence="3" id="KW-1185">Reference proteome</keyword>
<dbReference type="Proteomes" id="UP000028999">
    <property type="component" value="Unassembled WGS sequence"/>
</dbReference>